<proteinExistence type="predicted"/>
<dbReference type="Pfam" id="PF05990">
    <property type="entry name" value="DUF900"/>
    <property type="match status" value="1"/>
</dbReference>
<keyword evidence="2" id="KW-0378">Hydrolase</keyword>
<sequence length="567" mass="65407">MRIEHQYQETLPFAWKEDGRGESDRNWLQDIVETTPPFSDRWTKARIVQLAHELESEEKIANSLRAECDLEQYLCFEKTVDREYVINTLNDWKNKKFRQSVGRNFEVFVCQSNPNAFLVVSRITAADVKYNLPPLERFRPLFNVDELAVIIKDNDIKRLTLRTHGYGTSSEGFYDAFYREVNNLKNVAANKHIYIGYNWPSEAPLAIFGTWFDWLKKVSKTSDIYFKFALVLSVSSIIIGSLSNGLLQIFKWLFSWQFFSLQPQWIGLISLVFVFWSLAFYLLREVAYQGDRTRAIYYGIPDLAEFFSRLDRGLYKLTKSSVLQPLQINIIGHSMGGFVVLNAISLLRYHFRYDEEKPNKFGEHFQLDKLILASPDVPLELLRQGRNNYLRTAFNCSAQIYLMSSDRDIVLRYLSTVGNWFSEPSIPMSGLRLGNVYLPKQGENKPEPCIRILFNSQKLKQPKADLELFNKLNYLDCSEMKVAGNRGGVNFVKLPLNSYNGLAIDLGNIIFGKLAGVDLHGGYFQKHTPSFAILNLLLATDLNKKEIEAEIEKIIENSSIRFLASQD</sequence>
<dbReference type="InterPro" id="IPR029058">
    <property type="entry name" value="AB_hydrolase_fold"/>
</dbReference>
<reference evidence="2" key="1">
    <citation type="journal article" date="2015" name="ISME J.">
        <title>Draft Genome Sequence of Streptomyces incarnatus NRRL8089, which Produces the Nucleoside Antibiotic Sinefungin.</title>
        <authorList>
            <person name="Oshima K."/>
            <person name="Hattori M."/>
            <person name="Shimizu H."/>
            <person name="Fukuda K."/>
            <person name="Nemoto M."/>
            <person name="Inagaki K."/>
            <person name="Tamura T."/>
        </authorList>
    </citation>
    <scope>NUCLEOTIDE SEQUENCE</scope>
    <source>
        <strain evidence="2">FACHB-1375</strain>
    </source>
</reference>
<evidence type="ECO:0000313" key="3">
    <source>
        <dbReference type="Proteomes" id="UP000641646"/>
    </source>
</evidence>
<dbReference type="GO" id="GO:0016787">
    <property type="term" value="F:hydrolase activity"/>
    <property type="evidence" value="ECO:0007669"/>
    <property type="project" value="UniProtKB-KW"/>
</dbReference>
<dbReference type="InterPro" id="IPR010297">
    <property type="entry name" value="DUF900_hydrolase"/>
</dbReference>
<feature type="transmembrane region" description="Helical" evidence="1">
    <location>
        <begin position="263"/>
        <end position="283"/>
    </location>
</feature>
<dbReference type="Proteomes" id="UP000641646">
    <property type="component" value="Unassembled WGS sequence"/>
</dbReference>
<name>A0A926ZJ75_9CYAN</name>
<protein>
    <submittedName>
        <fullName evidence="2">Alpha/beta hydrolase</fullName>
    </submittedName>
</protein>
<evidence type="ECO:0000313" key="2">
    <source>
        <dbReference type="EMBL" id="MBD2184715.1"/>
    </source>
</evidence>
<keyword evidence="3" id="KW-1185">Reference proteome</keyword>
<comment type="caution">
    <text evidence="2">The sequence shown here is derived from an EMBL/GenBank/DDBJ whole genome shotgun (WGS) entry which is preliminary data.</text>
</comment>
<keyword evidence="1" id="KW-1133">Transmembrane helix</keyword>
<dbReference type="SUPFAM" id="SSF53474">
    <property type="entry name" value="alpha/beta-Hydrolases"/>
    <property type="match status" value="1"/>
</dbReference>
<dbReference type="AlphaFoldDB" id="A0A926ZJ75"/>
<dbReference type="EMBL" id="JACJPW010000092">
    <property type="protein sequence ID" value="MBD2184715.1"/>
    <property type="molecule type" value="Genomic_DNA"/>
</dbReference>
<keyword evidence="1" id="KW-0812">Transmembrane</keyword>
<feature type="transmembrane region" description="Helical" evidence="1">
    <location>
        <begin position="224"/>
        <end position="243"/>
    </location>
</feature>
<dbReference type="RefSeq" id="WP_190471649.1">
    <property type="nucleotide sequence ID" value="NZ_JACJPW010000092.1"/>
</dbReference>
<evidence type="ECO:0000256" key="1">
    <source>
        <dbReference type="SAM" id="Phobius"/>
    </source>
</evidence>
<reference evidence="2" key="2">
    <citation type="submission" date="2020-08" db="EMBL/GenBank/DDBJ databases">
        <authorList>
            <person name="Chen M."/>
            <person name="Teng W."/>
            <person name="Zhao L."/>
            <person name="Hu C."/>
            <person name="Zhou Y."/>
            <person name="Han B."/>
            <person name="Song L."/>
            <person name="Shu W."/>
        </authorList>
    </citation>
    <scope>NUCLEOTIDE SEQUENCE</scope>
    <source>
        <strain evidence="2">FACHB-1375</strain>
    </source>
</reference>
<accession>A0A926ZJ75</accession>
<organism evidence="2 3">
    <name type="scientific">Aerosakkonema funiforme FACHB-1375</name>
    <dbReference type="NCBI Taxonomy" id="2949571"/>
    <lineage>
        <taxon>Bacteria</taxon>
        <taxon>Bacillati</taxon>
        <taxon>Cyanobacteriota</taxon>
        <taxon>Cyanophyceae</taxon>
        <taxon>Oscillatoriophycideae</taxon>
        <taxon>Aerosakkonematales</taxon>
        <taxon>Aerosakkonemataceae</taxon>
        <taxon>Aerosakkonema</taxon>
    </lineage>
</organism>
<keyword evidence="1" id="KW-0472">Membrane</keyword>
<gene>
    <name evidence="2" type="ORF">H6G03_27210</name>
</gene>